<dbReference type="OrthoDB" id="5484445at2"/>
<dbReference type="eggNOG" id="COG3063">
    <property type="taxonomic scope" value="Bacteria"/>
</dbReference>
<keyword evidence="1" id="KW-0677">Repeat</keyword>
<dbReference type="Pfam" id="PF07721">
    <property type="entry name" value="TPR_4"/>
    <property type="match status" value="1"/>
</dbReference>
<dbReference type="InterPro" id="IPR019734">
    <property type="entry name" value="TPR_rpt"/>
</dbReference>
<dbReference type="PROSITE" id="PS51257">
    <property type="entry name" value="PROKAR_LIPOPROTEIN"/>
    <property type="match status" value="1"/>
</dbReference>
<dbReference type="InterPro" id="IPR011717">
    <property type="entry name" value="TPR-4"/>
</dbReference>
<dbReference type="GO" id="GO:0042802">
    <property type="term" value="F:identical protein binding"/>
    <property type="evidence" value="ECO:0007669"/>
    <property type="project" value="InterPro"/>
</dbReference>
<dbReference type="SMART" id="SM00028">
    <property type="entry name" value="TPR"/>
    <property type="match status" value="5"/>
</dbReference>
<dbReference type="Pfam" id="PF13432">
    <property type="entry name" value="TPR_16"/>
    <property type="match status" value="1"/>
</dbReference>
<reference evidence="6" key="1">
    <citation type="submission" date="2009-09" db="EMBL/GenBank/DDBJ databases">
        <title>The complete chromosome of Desulfohalobium retbaense DSM 5692.</title>
        <authorList>
            <consortium name="US DOE Joint Genome Institute (JGI-PGF)"/>
            <person name="Lucas S."/>
            <person name="Copeland A."/>
            <person name="Lapidus A."/>
            <person name="Glavina del Rio T."/>
            <person name="Dalin E."/>
            <person name="Tice H."/>
            <person name="Bruce D."/>
            <person name="Goodwin L."/>
            <person name="Pitluck S."/>
            <person name="Kyrpides N."/>
            <person name="Mavromatis K."/>
            <person name="Ivanova N."/>
            <person name="Mikhailova N."/>
            <person name="Munk A.C."/>
            <person name="Brettin T."/>
            <person name="Detter J.C."/>
            <person name="Han C."/>
            <person name="Tapia R."/>
            <person name="Larimer F."/>
            <person name="Land M."/>
            <person name="Hauser L."/>
            <person name="Markowitz V."/>
            <person name="Cheng J.-F."/>
            <person name="Hugenholtz P."/>
            <person name="Woyke T."/>
            <person name="Wu D."/>
            <person name="Spring S."/>
            <person name="Klenk H.-P."/>
            <person name="Eisen J.A."/>
        </authorList>
    </citation>
    <scope>NUCLEOTIDE SEQUENCE [LARGE SCALE GENOMIC DNA]</scope>
    <source>
        <strain evidence="6">DSM 5692</strain>
    </source>
</reference>
<keyword evidence="4" id="KW-0732">Signal</keyword>
<dbReference type="PANTHER" id="PTHR45586:SF1">
    <property type="entry name" value="LIPOPOLYSACCHARIDE ASSEMBLY PROTEIN B"/>
    <property type="match status" value="1"/>
</dbReference>
<dbReference type="EMBL" id="CP001734">
    <property type="protein sequence ID" value="ACV69530.1"/>
    <property type="molecule type" value="Genomic_DNA"/>
</dbReference>
<organism evidence="5 6">
    <name type="scientific">Desulfohalobium retbaense (strain ATCC 49708 / DSM 5692 / JCM 16813 / HR100)</name>
    <dbReference type="NCBI Taxonomy" id="485915"/>
    <lineage>
        <taxon>Bacteria</taxon>
        <taxon>Pseudomonadati</taxon>
        <taxon>Thermodesulfobacteriota</taxon>
        <taxon>Desulfovibrionia</taxon>
        <taxon>Desulfovibrionales</taxon>
        <taxon>Desulfohalobiaceae</taxon>
        <taxon>Desulfohalobium</taxon>
    </lineage>
</organism>
<evidence type="ECO:0000256" key="4">
    <source>
        <dbReference type="SAM" id="SignalP"/>
    </source>
</evidence>
<dbReference type="Pfam" id="PF14559">
    <property type="entry name" value="TPR_19"/>
    <property type="match status" value="1"/>
</dbReference>
<keyword evidence="2 3" id="KW-0802">TPR repeat</keyword>
<proteinExistence type="predicted"/>
<dbReference type="AlphaFoldDB" id="C8X533"/>
<keyword evidence="6" id="KW-1185">Reference proteome</keyword>
<feature type="chain" id="PRO_5002994110" evidence="4">
    <location>
        <begin position="26"/>
        <end position="252"/>
    </location>
</feature>
<dbReference type="HOGENOM" id="CLU_003728_9_0_7"/>
<feature type="signal peptide" evidence="4">
    <location>
        <begin position="1"/>
        <end position="25"/>
    </location>
</feature>
<evidence type="ECO:0000313" key="6">
    <source>
        <dbReference type="Proteomes" id="UP000001052"/>
    </source>
</evidence>
<dbReference type="SUPFAM" id="SSF48452">
    <property type="entry name" value="TPR-like"/>
    <property type="match status" value="1"/>
</dbReference>
<reference evidence="5 6" key="2">
    <citation type="journal article" date="2010" name="Stand. Genomic Sci.">
        <title>Complete genome sequence of Desulfohalobium retbaense type strain (HR(100)).</title>
        <authorList>
            <person name="Spring S."/>
            <person name="Nolan M."/>
            <person name="Lapidus A."/>
            <person name="Glavina Del Rio T."/>
            <person name="Copeland A."/>
            <person name="Tice H."/>
            <person name="Cheng J.F."/>
            <person name="Lucas S."/>
            <person name="Land M."/>
            <person name="Chen F."/>
            <person name="Bruce D."/>
            <person name="Goodwin L."/>
            <person name="Pitluck S."/>
            <person name="Ivanova N."/>
            <person name="Mavromatis K."/>
            <person name="Mikhailova N."/>
            <person name="Pati A."/>
            <person name="Chen A."/>
            <person name="Palaniappan K."/>
            <person name="Hauser L."/>
            <person name="Chang Y.J."/>
            <person name="Jeffries C.D."/>
            <person name="Munk C."/>
            <person name="Kiss H."/>
            <person name="Chain P."/>
            <person name="Han C."/>
            <person name="Brettin T."/>
            <person name="Detter J.C."/>
            <person name="Schuler E."/>
            <person name="Goker M."/>
            <person name="Rohde M."/>
            <person name="Bristow J."/>
            <person name="Eisen J.A."/>
            <person name="Markowitz V."/>
            <person name="Hugenholtz P."/>
            <person name="Kyrpides N.C."/>
            <person name="Klenk H.P."/>
        </authorList>
    </citation>
    <scope>NUCLEOTIDE SEQUENCE [LARGE SCALE GENOMIC DNA]</scope>
    <source>
        <strain evidence="5 6">DSM 5692</strain>
    </source>
</reference>
<dbReference type="Proteomes" id="UP000001052">
    <property type="component" value="Chromosome"/>
</dbReference>
<accession>C8X533</accession>
<feature type="repeat" description="TPR" evidence="3">
    <location>
        <begin position="68"/>
        <end position="101"/>
    </location>
</feature>
<dbReference type="STRING" id="485915.Dret_2246"/>
<name>C8X533_DESRD</name>
<evidence type="ECO:0000256" key="1">
    <source>
        <dbReference type="ARBA" id="ARBA00022737"/>
    </source>
</evidence>
<dbReference type="InterPro" id="IPR051012">
    <property type="entry name" value="CellSynth/LPSAsmb/PSIAsmb"/>
</dbReference>
<sequence>MLRFVRIAPLLICLIGGGLAGCAHLAPTTHSPVLEAHLELAEAYLNNDKPRLSLKELRKIGASGDHSKRYHFDLGLTYMALSQWPAAAKHLRQAVAIDPEFAQAWNNLGQVYVAQSRPDKAEQAFQTALDTLTYLSPERAALNLARLYQQTDRPQKAADLALRAIEENDRFEPAYLVLNEVLVSQGQIEEALTRLETAQAKLPKRPAMLLALAENHLRVGNTAYARTWFQRIIAAAPQSEEAEVARDYLALF</sequence>
<dbReference type="InterPro" id="IPR011990">
    <property type="entry name" value="TPR-like_helical_dom_sf"/>
</dbReference>
<protein>
    <submittedName>
        <fullName evidence="5">Tetratricopeptide TPR_2 repeat protein</fullName>
    </submittedName>
</protein>
<evidence type="ECO:0000256" key="2">
    <source>
        <dbReference type="ARBA" id="ARBA00022803"/>
    </source>
</evidence>
<feature type="repeat" description="TPR" evidence="3">
    <location>
        <begin position="102"/>
        <end position="135"/>
    </location>
</feature>
<gene>
    <name evidence="5" type="ordered locus">Dret_2246</name>
</gene>
<dbReference type="PROSITE" id="PS50005">
    <property type="entry name" value="TPR"/>
    <property type="match status" value="2"/>
</dbReference>
<dbReference type="PANTHER" id="PTHR45586">
    <property type="entry name" value="TPR REPEAT-CONTAINING PROTEIN PA4667"/>
    <property type="match status" value="1"/>
</dbReference>
<evidence type="ECO:0000313" key="5">
    <source>
        <dbReference type="EMBL" id="ACV69530.1"/>
    </source>
</evidence>
<dbReference type="Gene3D" id="1.25.40.10">
    <property type="entry name" value="Tetratricopeptide repeat domain"/>
    <property type="match status" value="2"/>
</dbReference>
<evidence type="ECO:0000256" key="3">
    <source>
        <dbReference type="PROSITE-ProRule" id="PRU00339"/>
    </source>
</evidence>
<dbReference type="KEGG" id="drt:Dret_2246"/>
<dbReference type="RefSeq" id="WP_015752671.1">
    <property type="nucleotide sequence ID" value="NC_013223.1"/>
</dbReference>